<dbReference type="InterPro" id="IPR025714">
    <property type="entry name" value="Methyltranfer_dom"/>
</dbReference>
<dbReference type="Pfam" id="PF13847">
    <property type="entry name" value="Methyltransf_31"/>
    <property type="match status" value="1"/>
</dbReference>
<dbReference type="KEGG" id="tlt:OCC_05681"/>
<accession>H3ZMT4</accession>
<gene>
    <name evidence="2" type="ORF">OCC_05681</name>
</gene>
<dbReference type="PANTHER" id="PTHR43591">
    <property type="entry name" value="METHYLTRANSFERASE"/>
    <property type="match status" value="1"/>
</dbReference>
<dbReference type="GeneID" id="16549893"/>
<name>H3ZMT4_THELN</name>
<dbReference type="SUPFAM" id="SSF53335">
    <property type="entry name" value="S-adenosyl-L-methionine-dependent methyltransferases"/>
    <property type="match status" value="1"/>
</dbReference>
<dbReference type="Proteomes" id="UP000015502">
    <property type="component" value="Chromosome"/>
</dbReference>
<dbReference type="CDD" id="cd02440">
    <property type="entry name" value="AdoMet_MTases"/>
    <property type="match status" value="1"/>
</dbReference>
<dbReference type="RefSeq" id="WP_004068004.1">
    <property type="nucleotide sequence ID" value="NC_022084.1"/>
</dbReference>
<dbReference type="Gene3D" id="3.40.50.150">
    <property type="entry name" value="Vaccinia Virus protein VP39"/>
    <property type="match status" value="1"/>
</dbReference>
<dbReference type="GO" id="GO:0008168">
    <property type="term" value="F:methyltransferase activity"/>
    <property type="evidence" value="ECO:0007669"/>
    <property type="project" value="UniProtKB-KW"/>
</dbReference>
<evidence type="ECO:0000313" key="2">
    <source>
        <dbReference type="EMBL" id="EHR78731.1"/>
    </source>
</evidence>
<dbReference type="STRING" id="523849.OCC_05681"/>
<evidence type="ECO:0000259" key="1">
    <source>
        <dbReference type="Pfam" id="PF13847"/>
    </source>
</evidence>
<protein>
    <submittedName>
        <fullName evidence="2">Methyltransferase</fullName>
    </submittedName>
</protein>
<keyword evidence="2" id="KW-0808">Transferase</keyword>
<dbReference type="OrthoDB" id="1018at2157"/>
<reference evidence="2 3" key="1">
    <citation type="journal article" date="2012" name="J. Bacteriol.">
        <title>Genome sequence of the model hyperthermophilic archaeon Thermococcus litoralis NS-C.</title>
        <authorList>
            <person name="Gardner A.F."/>
            <person name="Kumar S."/>
            <person name="Perler F.B."/>
        </authorList>
    </citation>
    <scope>NUCLEOTIDE SEQUENCE [LARGE SCALE GENOMIC DNA]</scope>
    <source>
        <strain evidence="3">ATCC 51850 / DSM 5473 / JCM 8560 / NS-C</strain>
    </source>
</reference>
<keyword evidence="2" id="KW-0489">Methyltransferase</keyword>
<evidence type="ECO:0000313" key="3">
    <source>
        <dbReference type="Proteomes" id="UP000015502"/>
    </source>
</evidence>
<organism evidence="2 3">
    <name type="scientific">Thermococcus litoralis (strain ATCC 51850 / DSM 5473 / JCM 8560 / NS-C)</name>
    <dbReference type="NCBI Taxonomy" id="523849"/>
    <lineage>
        <taxon>Archaea</taxon>
        <taxon>Methanobacteriati</taxon>
        <taxon>Methanobacteriota</taxon>
        <taxon>Thermococci</taxon>
        <taxon>Thermococcales</taxon>
        <taxon>Thermococcaceae</taxon>
        <taxon>Thermococcus</taxon>
    </lineage>
</organism>
<feature type="domain" description="Methyltransferase" evidence="1">
    <location>
        <begin position="68"/>
        <end position="199"/>
    </location>
</feature>
<dbReference type="InterPro" id="IPR029063">
    <property type="entry name" value="SAM-dependent_MTases_sf"/>
</dbReference>
<keyword evidence="3" id="KW-1185">Reference proteome</keyword>
<dbReference type="GO" id="GO:0032259">
    <property type="term" value="P:methylation"/>
    <property type="evidence" value="ECO:0007669"/>
    <property type="project" value="UniProtKB-KW"/>
</dbReference>
<proteinExistence type="predicted"/>
<dbReference type="HOGENOM" id="CLU_1140608_0_0_2"/>
<dbReference type="AlphaFoldDB" id="H3ZMT4"/>
<dbReference type="EMBL" id="CP006670">
    <property type="protein sequence ID" value="EHR78731.1"/>
    <property type="molecule type" value="Genomic_DNA"/>
</dbReference>
<sequence length="243" mass="28036">MISTLDEVREFLKKLSFDENSINELMDQIEYFEKEAPERDDIVRDYLREECIQTIVEEIVSEIMKLNRKGLKILDVAAGSGFFTERIKKKLEDNGVDVEVYGLDITPSMLKRLKYKGIIPIWGVAEKIKESVNIANKQYNINAPEKFDVVLSTLAFHHFLEPEKVLRSMKEVLEDGGIVVIVDVLKHEHEELKETLKDTHLGFSLEEIREMGSRVFNLTKVNYMDVYCEVGDIIVGLYKAVFA</sequence>
<dbReference type="PaxDb" id="523849-OCC_05681"/>